<evidence type="ECO:0000256" key="1">
    <source>
        <dbReference type="SAM" id="MobiDB-lite"/>
    </source>
</evidence>
<keyword evidence="3" id="KW-1185">Reference proteome</keyword>
<protein>
    <submittedName>
        <fullName evidence="2">Multidrug ABC transporter ATP-binding protein, putative</fullName>
    </submittedName>
</protein>
<dbReference type="AlphaFoldDB" id="A0AAV4LLT6"/>
<dbReference type="AntiFam" id="ANF00095">
    <property type="entry name" value="Shadow ORF (opposite ABC transporters)"/>
</dbReference>
<feature type="region of interest" description="Disordered" evidence="1">
    <location>
        <begin position="539"/>
        <end position="571"/>
    </location>
</feature>
<keyword evidence="2" id="KW-0067">ATP-binding</keyword>
<organism evidence="2 3">
    <name type="scientific">Babesia caballi</name>
    <dbReference type="NCBI Taxonomy" id="5871"/>
    <lineage>
        <taxon>Eukaryota</taxon>
        <taxon>Sar</taxon>
        <taxon>Alveolata</taxon>
        <taxon>Apicomplexa</taxon>
        <taxon>Aconoidasida</taxon>
        <taxon>Piroplasmida</taxon>
        <taxon>Babesiidae</taxon>
        <taxon>Babesia</taxon>
    </lineage>
</organism>
<feature type="region of interest" description="Disordered" evidence="1">
    <location>
        <begin position="428"/>
        <end position="470"/>
    </location>
</feature>
<dbReference type="Proteomes" id="UP001497744">
    <property type="component" value="Unassembled WGS sequence"/>
</dbReference>
<feature type="compositionally biased region" description="Basic residues" evidence="1">
    <location>
        <begin position="542"/>
        <end position="561"/>
    </location>
</feature>
<keyword evidence="2" id="KW-0547">Nucleotide-binding</keyword>
<accession>A0AAV4LLT6</accession>
<proteinExistence type="predicted"/>
<dbReference type="RefSeq" id="XP_067712906.1">
    <property type="nucleotide sequence ID" value="XM_067856805.1"/>
</dbReference>
<evidence type="ECO:0000313" key="2">
    <source>
        <dbReference type="EMBL" id="GIX60835.1"/>
    </source>
</evidence>
<dbReference type="EMBL" id="BPLF01000001">
    <property type="protein sequence ID" value="GIX60835.1"/>
    <property type="molecule type" value="Genomic_DNA"/>
</dbReference>
<name>A0AAV4LLT6_BABCB</name>
<gene>
    <name evidence="2" type="ORF">BcabD6B2_02700</name>
</gene>
<dbReference type="GeneID" id="94192318"/>
<feature type="compositionally biased region" description="Basic and acidic residues" evidence="1">
    <location>
        <begin position="433"/>
        <end position="452"/>
    </location>
</feature>
<dbReference type="GO" id="GO:0005524">
    <property type="term" value="F:ATP binding"/>
    <property type="evidence" value="ECO:0007669"/>
    <property type="project" value="UniProtKB-KW"/>
</dbReference>
<sequence length="742" mass="83601">MSASGCLEDLRLSLVATPLEFPSGEGGSCEILHVLYYSKKLGQYFSSAFRQTAFGDGSAPIIAAYKSLSEFLFSNEPNRTATAKHELVRPNDLLEVPVGVPHELARPALLDDLAVAKYRNLVRLDDGGEPVRDDDRGPVGAQLSEGAEDLVLGHGVQRARGLVEHEDLGFLQEAPRDPDSLLLAPTQLHAPFADDGVVAVRQVENRVVHARQFRGFDDLFLGRVRIAVPDVVLNRLVEQNDVLRHDADGAAESDVLDILTIYQYLASRRIIESEEQLGNRRFPRPGVADNGNGLALLHSERKVFQDLGCRCRASIGVAHVLEFDFPSFHNQVRRARHVVHPGLVLHELQEPLQVDHVRLGFAVHGSDEVERYGQLEKQRVHQNEVAQLRRALGDALELAHRLSVRDRVREHSRGALLRVDHVLPQHNAPLRDQGGEQHVHGHGARGERRDNGPDLVAQQRRHHRKLQDGRGDLEHQYPEHLRDGLYPPREHVRDFPRLGHDEEVDVEAVDLHEHFRRVEHPRALHDGAEHGVSRFREERAQHARRAVRQQVRLRRPERRRHQPPEPDACEEVGVGRCCGRHRVDHCGHAQRYDDGAQLGSHQECHAHRNSPLEHVILGPEQVSQHERLSGLDVSYILGLFDASFARKRSFASSIPGAFWQLRRGWHRPSQLEDSATRPASAAYCRHIVRRGCERVLSSCKAHICPFFPVRVCEIRAVGLPVHECYLAADIGTHRSTRPAYVA</sequence>
<evidence type="ECO:0000313" key="3">
    <source>
        <dbReference type="Proteomes" id="UP001497744"/>
    </source>
</evidence>
<reference evidence="2 3" key="1">
    <citation type="submission" date="2021-06" db="EMBL/GenBank/DDBJ databases">
        <title>Genome sequence of Babesia caballi.</title>
        <authorList>
            <person name="Yamagishi J."/>
            <person name="Kidaka T."/>
            <person name="Ochi A."/>
        </authorList>
    </citation>
    <scope>NUCLEOTIDE SEQUENCE [LARGE SCALE GENOMIC DNA]</scope>
    <source>
        <strain evidence="2">USDA-D6B2</strain>
    </source>
</reference>
<comment type="caution">
    <text evidence="2">The sequence shown here is derived from an EMBL/GenBank/DDBJ whole genome shotgun (WGS) entry which is preliminary data.</text>
</comment>